<protein>
    <submittedName>
        <fullName evidence="11">Uncharacterized protein LOC118430999</fullName>
    </submittedName>
</protein>
<dbReference type="InterPro" id="IPR006612">
    <property type="entry name" value="THAP_Znf"/>
</dbReference>
<dbReference type="PANTHER" id="PTHR23080">
    <property type="entry name" value="THAP DOMAIN PROTEIN"/>
    <property type="match status" value="1"/>
</dbReference>
<keyword evidence="5 6" id="KW-0238">DNA-binding</keyword>
<evidence type="ECO:0000256" key="7">
    <source>
        <dbReference type="SAM" id="Coils"/>
    </source>
</evidence>
<dbReference type="SUPFAM" id="SSF57716">
    <property type="entry name" value="Glucocorticoid receptor-like (DNA-binding domain)"/>
    <property type="match status" value="1"/>
</dbReference>
<dbReference type="GO" id="GO:0003677">
    <property type="term" value="F:DNA binding"/>
    <property type="evidence" value="ECO:0007669"/>
    <property type="project" value="UniProtKB-UniRule"/>
</dbReference>
<evidence type="ECO:0000313" key="10">
    <source>
        <dbReference type="Proteomes" id="UP000001554"/>
    </source>
</evidence>
<feature type="coiled-coil region" evidence="7">
    <location>
        <begin position="249"/>
        <end position="283"/>
    </location>
</feature>
<evidence type="ECO:0000256" key="4">
    <source>
        <dbReference type="ARBA" id="ARBA00022833"/>
    </source>
</evidence>
<dbReference type="RefSeq" id="XP_035697983.1">
    <property type="nucleotide sequence ID" value="XM_035842090.1"/>
</dbReference>
<keyword evidence="2" id="KW-0479">Metal-binding</keyword>
<feature type="domain" description="THAP-type" evidence="9">
    <location>
        <begin position="27"/>
        <end position="127"/>
    </location>
</feature>
<dbReference type="Proteomes" id="UP000001554">
    <property type="component" value="Chromosome 1"/>
</dbReference>
<gene>
    <name evidence="11" type="primary">LOC118430999</name>
</gene>
<sequence length="604" mass="67689">MASPSVNSIESTSEINASRSKTKFTSAGKYCKAYGCKNCQFKCVNGEKVPTNITFFKVPPNVLKDNKLLKHWACLVKRQLGRDNFTMNNTTVFCEKHFRDSDIIRLSRKGVPLKNPRLRNGAAPVIHSWSQAKPERPTPKVRHCPPPNKAKGSHGLNRNDVLERGTSTPTFMDIASGSGLDPGGCMDTDTSAIDDSPLDSTATTQHTAVETATSPTPGILITASTQTKSDSTRVSDHDYTFVKDDSKTLDDYKDYVLKLENKILMLEKERTSLNELVSSLKAQIMEFKSFSAMTFKEDNSAIRFYTGFPSFDVFMAVYRYLAPKAANLQYRRSGSTVSDSKPFQMPGRSRPGPKRKCTLLDEFFLVMVRLRVGLFHKDLAIRFGLSESTVSRIISTWINFLYLELPQMHPFPSQSEVRANMPLQFSKYPTTRIIIDCTEIFIEVPSAMLAQSQTWSNYKHHNTWKVLVGISPNGMITFVSKLWSGRISDKAITRESGLLDLLEPGDNVMADRGFEITDILPPGVTLNIPPFKGERAALSPSEVQETMDIACVRIHVERAIERIKNYHILDGNLPISMTLHADQVFTVCAYLTNFLPPLVQTVEK</sequence>
<dbReference type="Pfam" id="PF05485">
    <property type="entry name" value="THAP"/>
    <property type="match status" value="1"/>
</dbReference>
<evidence type="ECO:0000313" key="11">
    <source>
        <dbReference type="RefSeq" id="XP_035697983.1"/>
    </source>
</evidence>
<reference evidence="11" key="2">
    <citation type="submission" date="2025-08" db="UniProtKB">
        <authorList>
            <consortium name="RefSeq"/>
        </authorList>
    </citation>
    <scope>IDENTIFICATION</scope>
    <source>
        <strain evidence="11">S238N-H82</strain>
        <tissue evidence="11">Testes</tissue>
    </source>
</reference>
<name>A0A9J7MBR4_BRAFL</name>
<evidence type="ECO:0000256" key="2">
    <source>
        <dbReference type="ARBA" id="ARBA00022723"/>
    </source>
</evidence>
<comment type="cofactor">
    <cofactor evidence="1">
        <name>a divalent metal cation</name>
        <dbReference type="ChEBI" id="CHEBI:60240"/>
    </cofactor>
</comment>
<evidence type="ECO:0000256" key="3">
    <source>
        <dbReference type="ARBA" id="ARBA00022771"/>
    </source>
</evidence>
<dbReference type="Pfam" id="PF13613">
    <property type="entry name" value="HTH_Tnp_4"/>
    <property type="match status" value="1"/>
</dbReference>
<keyword evidence="4" id="KW-0862">Zinc</keyword>
<dbReference type="InterPro" id="IPR027806">
    <property type="entry name" value="HARBI1_dom"/>
</dbReference>
<evidence type="ECO:0000256" key="5">
    <source>
        <dbReference type="ARBA" id="ARBA00023125"/>
    </source>
</evidence>
<dbReference type="SMART" id="SM00980">
    <property type="entry name" value="THAP"/>
    <property type="match status" value="1"/>
</dbReference>
<accession>A0A9J7MBR4</accession>
<keyword evidence="7" id="KW-0175">Coiled coil</keyword>
<dbReference type="AlphaFoldDB" id="A0A9J7MBR4"/>
<evidence type="ECO:0000259" key="9">
    <source>
        <dbReference type="PROSITE" id="PS50950"/>
    </source>
</evidence>
<evidence type="ECO:0000256" key="1">
    <source>
        <dbReference type="ARBA" id="ARBA00001968"/>
    </source>
</evidence>
<keyword evidence="10" id="KW-1185">Reference proteome</keyword>
<feature type="region of interest" description="Disordered" evidence="8">
    <location>
        <begin position="132"/>
        <end position="159"/>
    </location>
</feature>
<dbReference type="InterPro" id="IPR027805">
    <property type="entry name" value="Transposase_HTH_dom"/>
</dbReference>
<dbReference type="PROSITE" id="PS50950">
    <property type="entry name" value="ZF_THAP"/>
    <property type="match status" value="1"/>
</dbReference>
<dbReference type="OrthoDB" id="10020990at2759"/>
<keyword evidence="3 6" id="KW-0863">Zinc-finger</keyword>
<dbReference type="KEGG" id="bfo:118430999"/>
<dbReference type="Pfam" id="PF13359">
    <property type="entry name" value="DDE_Tnp_4"/>
    <property type="match status" value="1"/>
</dbReference>
<dbReference type="GeneID" id="118430999"/>
<organism evidence="10 11">
    <name type="scientific">Branchiostoma floridae</name>
    <name type="common">Florida lancelet</name>
    <name type="synonym">Amphioxus</name>
    <dbReference type="NCBI Taxonomy" id="7739"/>
    <lineage>
        <taxon>Eukaryota</taxon>
        <taxon>Metazoa</taxon>
        <taxon>Chordata</taxon>
        <taxon>Cephalochordata</taxon>
        <taxon>Leptocardii</taxon>
        <taxon>Amphioxiformes</taxon>
        <taxon>Branchiostomatidae</taxon>
        <taxon>Branchiostoma</taxon>
    </lineage>
</organism>
<evidence type="ECO:0000256" key="8">
    <source>
        <dbReference type="SAM" id="MobiDB-lite"/>
    </source>
</evidence>
<dbReference type="PANTHER" id="PTHR23080:SF142">
    <property type="entry name" value="SI:CH211-69L10.4"/>
    <property type="match status" value="1"/>
</dbReference>
<dbReference type="OMA" id="RIISTWI"/>
<proteinExistence type="predicted"/>
<reference evidence="10" key="1">
    <citation type="journal article" date="2020" name="Nat. Ecol. Evol.">
        <title>Deeply conserved synteny resolves early events in vertebrate evolution.</title>
        <authorList>
            <person name="Simakov O."/>
            <person name="Marletaz F."/>
            <person name="Yue J.X."/>
            <person name="O'Connell B."/>
            <person name="Jenkins J."/>
            <person name="Brandt A."/>
            <person name="Calef R."/>
            <person name="Tung C.H."/>
            <person name="Huang T.K."/>
            <person name="Schmutz J."/>
            <person name="Satoh N."/>
            <person name="Yu J.K."/>
            <person name="Putnam N.H."/>
            <person name="Green R.E."/>
            <person name="Rokhsar D.S."/>
        </authorList>
    </citation>
    <scope>NUCLEOTIDE SEQUENCE [LARGE SCALE GENOMIC DNA]</scope>
    <source>
        <strain evidence="10">S238N-H82</strain>
    </source>
</reference>
<evidence type="ECO:0000256" key="6">
    <source>
        <dbReference type="PROSITE-ProRule" id="PRU00309"/>
    </source>
</evidence>
<dbReference type="GO" id="GO:0008270">
    <property type="term" value="F:zinc ion binding"/>
    <property type="evidence" value="ECO:0007669"/>
    <property type="project" value="UniProtKB-KW"/>
</dbReference>